<feature type="transmembrane region" description="Helical" evidence="1">
    <location>
        <begin position="98"/>
        <end position="117"/>
    </location>
</feature>
<gene>
    <name evidence="2" type="ORF">C8N24_6248</name>
</gene>
<proteinExistence type="predicted"/>
<evidence type="ECO:0000256" key="1">
    <source>
        <dbReference type="SAM" id="Phobius"/>
    </source>
</evidence>
<organism evidence="2 3">
    <name type="scientific">Solirubrobacter pauli</name>
    <dbReference type="NCBI Taxonomy" id="166793"/>
    <lineage>
        <taxon>Bacteria</taxon>
        <taxon>Bacillati</taxon>
        <taxon>Actinomycetota</taxon>
        <taxon>Thermoleophilia</taxon>
        <taxon>Solirubrobacterales</taxon>
        <taxon>Solirubrobacteraceae</taxon>
        <taxon>Solirubrobacter</taxon>
    </lineage>
</organism>
<dbReference type="EMBL" id="RBIL01000002">
    <property type="protein sequence ID" value="RKQ88207.1"/>
    <property type="molecule type" value="Genomic_DNA"/>
</dbReference>
<name>A0A660L2P3_9ACTN</name>
<evidence type="ECO:0000313" key="3">
    <source>
        <dbReference type="Proteomes" id="UP000278962"/>
    </source>
</evidence>
<dbReference type="RefSeq" id="WP_121257514.1">
    <property type="nucleotide sequence ID" value="NZ_RBIL01000002.1"/>
</dbReference>
<feature type="transmembrane region" description="Helical" evidence="1">
    <location>
        <begin position="57"/>
        <end position="78"/>
    </location>
</feature>
<sequence>MSTASVILLGCLGVIVFDALAALLSRTTSLRYVWFAPGSFVIYAVTGYFAADASGSVVVGAAAGAVAATVDATLGSIIGKGLQGEFEPVAPRLEAAGAAFAITVGALAGVAAGYLAAG</sequence>
<keyword evidence="1" id="KW-0472">Membrane</keyword>
<accession>A0A660L2P3</accession>
<evidence type="ECO:0000313" key="2">
    <source>
        <dbReference type="EMBL" id="RKQ88207.1"/>
    </source>
</evidence>
<comment type="caution">
    <text evidence="2">The sequence shown here is derived from an EMBL/GenBank/DDBJ whole genome shotgun (WGS) entry which is preliminary data.</text>
</comment>
<protein>
    <submittedName>
        <fullName evidence="2">Uncharacterized protein</fullName>
    </submittedName>
</protein>
<dbReference type="AlphaFoldDB" id="A0A660L2P3"/>
<dbReference type="Proteomes" id="UP000278962">
    <property type="component" value="Unassembled WGS sequence"/>
</dbReference>
<keyword evidence="1" id="KW-0812">Transmembrane</keyword>
<reference evidence="2 3" key="1">
    <citation type="submission" date="2018-10" db="EMBL/GenBank/DDBJ databases">
        <title>Genomic Encyclopedia of Archaeal and Bacterial Type Strains, Phase II (KMG-II): from individual species to whole genera.</title>
        <authorList>
            <person name="Goeker M."/>
        </authorList>
    </citation>
    <scope>NUCLEOTIDE SEQUENCE [LARGE SCALE GENOMIC DNA]</scope>
    <source>
        <strain evidence="2 3">DSM 14954</strain>
    </source>
</reference>
<keyword evidence="3" id="KW-1185">Reference proteome</keyword>
<feature type="transmembrane region" description="Helical" evidence="1">
    <location>
        <begin position="31"/>
        <end position="50"/>
    </location>
</feature>
<keyword evidence="1" id="KW-1133">Transmembrane helix</keyword>